<evidence type="ECO:0000313" key="1">
    <source>
        <dbReference type="EMBL" id="MEC4723706.1"/>
    </source>
</evidence>
<comment type="caution">
    <text evidence="1">The sequence shown here is derived from an EMBL/GenBank/DDBJ whole genome shotgun (WGS) entry which is preliminary data.</text>
</comment>
<name>A0ABU6JJ68_9BURK</name>
<evidence type="ECO:0000313" key="2">
    <source>
        <dbReference type="Proteomes" id="UP001352263"/>
    </source>
</evidence>
<sequence length="20" mass="2201">MNGVSMTHGGFYKHFSSKAD</sequence>
<gene>
    <name evidence="1" type="ORF">RY831_31780</name>
</gene>
<reference evidence="1 2" key="1">
    <citation type="submission" date="2023-10" db="EMBL/GenBank/DDBJ databases">
        <title>Noviherbaspirillum sp. CPCC 100848 genome assembly.</title>
        <authorList>
            <person name="Li X.Y."/>
            <person name="Fang X.M."/>
        </authorList>
    </citation>
    <scope>NUCLEOTIDE SEQUENCE [LARGE SCALE GENOMIC DNA]</scope>
    <source>
        <strain evidence="1 2">CPCC 100848</strain>
    </source>
</reference>
<accession>A0ABU6JJ68</accession>
<protein>
    <submittedName>
        <fullName evidence="1">Uncharacterized protein</fullName>
    </submittedName>
</protein>
<organism evidence="1 2">
    <name type="scientific">Noviherbaspirillum album</name>
    <dbReference type="NCBI Taxonomy" id="3080276"/>
    <lineage>
        <taxon>Bacteria</taxon>
        <taxon>Pseudomonadati</taxon>
        <taxon>Pseudomonadota</taxon>
        <taxon>Betaproteobacteria</taxon>
        <taxon>Burkholderiales</taxon>
        <taxon>Oxalobacteraceae</taxon>
        <taxon>Noviherbaspirillum</taxon>
    </lineage>
</organism>
<proteinExistence type="predicted"/>
<dbReference type="EMBL" id="JAWIIV010000070">
    <property type="protein sequence ID" value="MEC4723706.1"/>
    <property type="molecule type" value="Genomic_DNA"/>
</dbReference>
<keyword evidence="2" id="KW-1185">Reference proteome</keyword>
<dbReference type="Proteomes" id="UP001352263">
    <property type="component" value="Unassembled WGS sequence"/>
</dbReference>